<dbReference type="AlphaFoldDB" id="B3EJX1"/>
<organism evidence="1">
    <name type="scientific">Chlorobium phaeobacteroides (strain BS1)</name>
    <dbReference type="NCBI Taxonomy" id="331678"/>
    <lineage>
        <taxon>Bacteria</taxon>
        <taxon>Pseudomonadati</taxon>
        <taxon>Chlorobiota</taxon>
        <taxon>Chlorobiia</taxon>
        <taxon>Chlorobiales</taxon>
        <taxon>Chlorobiaceae</taxon>
        <taxon>Chlorobium/Pelodictyon group</taxon>
        <taxon>Chlorobium</taxon>
    </lineage>
</organism>
<dbReference type="EMBL" id="CP001101">
    <property type="protein sequence ID" value="ACE03039.1"/>
    <property type="molecule type" value="Genomic_DNA"/>
</dbReference>
<name>B3EJX1_CHLPB</name>
<evidence type="ECO:0000313" key="1">
    <source>
        <dbReference type="EMBL" id="ACE03039.1"/>
    </source>
</evidence>
<dbReference type="KEGG" id="cpb:Cphamn1_0051"/>
<gene>
    <name evidence="1" type="ordered locus">Cphamn1_0051</name>
</gene>
<proteinExistence type="predicted"/>
<protein>
    <submittedName>
        <fullName evidence="1">Uncharacterized protein</fullName>
    </submittedName>
</protein>
<reference evidence="1" key="1">
    <citation type="submission" date="2008-06" db="EMBL/GenBank/DDBJ databases">
        <title>Complete sequence of Chlorobium phaeobacteroides BS1.</title>
        <authorList>
            <consortium name="US DOE Joint Genome Institute"/>
            <person name="Lucas S."/>
            <person name="Copeland A."/>
            <person name="Lapidus A."/>
            <person name="Glavina del Rio T."/>
            <person name="Dalin E."/>
            <person name="Tice H."/>
            <person name="Bruce D."/>
            <person name="Goodwin L."/>
            <person name="Pitluck S."/>
            <person name="Schmutz J."/>
            <person name="Larimer F."/>
            <person name="Land M."/>
            <person name="Hauser L."/>
            <person name="Kyrpides N."/>
            <person name="Ovchinnikova G."/>
            <person name="Li T."/>
            <person name="Liu Z."/>
            <person name="Zhao F."/>
            <person name="Overmann J."/>
            <person name="Bryant D.A."/>
            <person name="Richardson P."/>
        </authorList>
    </citation>
    <scope>NUCLEOTIDE SEQUENCE [LARGE SCALE GENOMIC DNA]</scope>
    <source>
        <strain evidence="1">BS1</strain>
    </source>
</reference>
<sequence length="80" mass="9727">MLRNAWYTLLQNRWYSLAQNKWYSMLQKTHNEDWKPYVLKPRSSFIETIAPFFRRHGINYPTSSIDAQVRQQQIGKPLRL</sequence>
<dbReference type="STRING" id="331678.Cphamn1_0051"/>
<dbReference type="HOGENOM" id="CLU_2583323_0_0_10"/>
<accession>B3EJX1</accession>